<reference evidence="1" key="1">
    <citation type="submission" date="2023-04" db="EMBL/GenBank/DDBJ databases">
        <title>Candida boidinii NBRC 1967.</title>
        <authorList>
            <person name="Ichikawa N."/>
            <person name="Sato H."/>
            <person name="Tonouchi N."/>
        </authorList>
    </citation>
    <scope>NUCLEOTIDE SEQUENCE</scope>
    <source>
        <strain evidence="1">NBRC 1967</strain>
    </source>
</reference>
<name>A0ACB5U3E3_CANBO</name>
<protein>
    <submittedName>
        <fullName evidence="1">Unnamed protein product</fullName>
    </submittedName>
</protein>
<proteinExistence type="predicted"/>
<keyword evidence="2" id="KW-1185">Reference proteome</keyword>
<evidence type="ECO:0000313" key="1">
    <source>
        <dbReference type="EMBL" id="GMF00757.1"/>
    </source>
</evidence>
<sequence length="66" mass="7223">MSDIDPSSTTNTANTENTANNNNNNIPDDESSKIVKEWGLSKLYGIERCIFEILIDNGSISGVTLF</sequence>
<comment type="caution">
    <text evidence="1">The sequence shown here is derived from an EMBL/GenBank/DDBJ whole genome shotgun (WGS) entry which is preliminary data.</text>
</comment>
<gene>
    <name evidence="1" type="ORF">Cboi01_000564000</name>
</gene>
<organism evidence="1 2">
    <name type="scientific">Candida boidinii</name>
    <name type="common">Yeast</name>
    <dbReference type="NCBI Taxonomy" id="5477"/>
    <lineage>
        <taxon>Eukaryota</taxon>
        <taxon>Fungi</taxon>
        <taxon>Dikarya</taxon>
        <taxon>Ascomycota</taxon>
        <taxon>Saccharomycotina</taxon>
        <taxon>Pichiomycetes</taxon>
        <taxon>Pichiales</taxon>
        <taxon>Pichiaceae</taxon>
        <taxon>Ogataea</taxon>
        <taxon>Ogataea/Candida clade</taxon>
    </lineage>
</organism>
<dbReference type="EMBL" id="BSXV01004554">
    <property type="protein sequence ID" value="GMF00757.1"/>
    <property type="molecule type" value="Genomic_DNA"/>
</dbReference>
<accession>A0ACB5U3E3</accession>
<evidence type="ECO:0000313" key="2">
    <source>
        <dbReference type="Proteomes" id="UP001165101"/>
    </source>
</evidence>
<dbReference type="Proteomes" id="UP001165101">
    <property type="component" value="Unassembled WGS sequence"/>
</dbReference>